<reference evidence="3" key="2">
    <citation type="journal article" date="2017" name="Nat. Plants">
        <title>The Aegilops tauschii genome reveals multiple impacts of transposons.</title>
        <authorList>
            <person name="Zhao G."/>
            <person name="Zou C."/>
            <person name="Li K."/>
            <person name="Wang K."/>
            <person name="Li T."/>
            <person name="Gao L."/>
            <person name="Zhang X."/>
            <person name="Wang H."/>
            <person name="Yang Z."/>
            <person name="Liu X."/>
            <person name="Jiang W."/>
            <person name="Mao L."/>
            <person name="Kong X."/>
            <person name="Jiao Y."/>
            <person name="Jia J."/>
        </authorList>
    </citation>
    <scope>NUCLEOTIDE SEQUENCE [LARGE SCALE GENOMIC DNA]</scope>
    <source>
        <strain evidence="3">cv. AL8/78</strain>
    </source>
</reference>
<dbReference type="Gramene" id="AET3Gv20278900.2">
    <property type="protein sequence ID" value="AET3Gv20278900.2"/>
    <property type="gene ID" value="AET3Gv20278900"/>
</dbReference>
<reference evidence="2" key="5">
    <citation type="journal article" date="2021" name="G3 (Bethesda)">
        <title>Aegilops tauschii genome assembly Aet v5.0 features greater sequence contiguity and improved annotation.</title>
        <authorList>
            <person name="Wang L."/>
            <person name="Zhu T."/>
            <person name="Rodriguez J.C."/>
            <person name="Deal K.R."/>
            <person name="Dubcovsky J."/>
            <person name="McGuire P.E."/>
            <person name="Lux T."/>
            <person name="Spannagl M."/>
            <person name="Mayer K.F.X."/>
            <person name="Baldrich P."/>
            <person name="Meyers B.C."/>
            <person name="Huo N."/>
            <person name="Gu Y.Q."/>
            <person name="Zhou H."/>
            <person name="Devos K.M."/>
            <person name="Bennetzen J.L."/>
            <person name="Unver T."/>
            <person name="Budak H."/>
            <person name="Gulick P.J."/>
            <person name="Galiba G."/>
            <person name="Kalapos B."/>
            <person name="Nelson D.R."/>
            <person name="Li P."/>
            <person name="You F.M."/>
            <person name="Luo M.C."/>
            <person name="Dvorak J."/>
        </authorList>
    </citation>
    <scope>NUCLEOTIDE SEQUENCE [LARGE SCALE GENOMIC DNA]</scope>
    <source>
        <strain evidence="2">cv. AL8/78</strain>
    </source>
</reference>
<dbReference type="Proteomes" id="UP000015105">
    <property type="component" value="Chromosome 3D"/>
</dbReference>
<reference evidence="3" key="1">
    <citation type="journal article" date="2014" name="Science">
        <title>Ancient hybridizations among the ancestral genomes of bread wheat.</title>
        <authorList>
            <consortium name="International Wheat Genome Sequencing Consortium,"/>
            <person name="Marcussen T."/>
            <person name="Sandve S.R."/>
            <person name="Heier L."/>
            <person name="Spannagl M."/>
            <person name="Pfeifer M."/>
            <person name="Jakobsen K.S."/>
            <person name="Wulff B.B."/>
            <person name="Steuernagel B."/>
            <person name="Mayer K.F."/>
            <person name="Olsen O.A."/>
        </authorList>
    </citation>
    <scope>NUCLEOTIDE SEQUENCE [LARGE SCALE GENOMIC DNA]</scope>
    <source>
        <strain evidence="3">cv. AL8/78</strain>
    </source>
</reference>
<name>A0A453EB06_AEGTS</name>
<protein>
    <submittedName>
        <fullName evidence="2">Uncharacterized protein</fullName>
    </submittedName>
</protein>
<sequence length="215" mass="22325">MPRPTTSSHCLSPPPPLLSLLPPLPASQGTLPLPPPFAAGECAATGVWPAATVAAIPCPEKPRAGRCGGRRPAASSFGRPPLRRRETAMAARCPRAAGQGSAGVQTPSTPSPSRQRPTPSPIQRPQLCSPSASAASHPKQIRGAPNHELLQPRQTSRATPPPSHFPPPSFFSARMHHPLLGFYGVEAGGKLWPVPGGGEGKWISGGGALVVKQFN</sequence>
<feature type="compositionally biased region" description="Pro residues" evidence="1">
    <location>
        <begin position="12"/>
        <end position="25"/>
    </location>
</feature>
<feature type="compositionally biased region" description="Pro residues" evidence="1">
    <location>
        <begin position="159"/>
        <end position="169"/>
    </location>
</feature>
<accession>A0A453EB06</accession>
<dbReference type="EnsemblPlants" id="AET3Gv20278900.2">
    <property type="protein sequence ID" value="AET3Gv20278900.2"/>
    <property type="gene ID" value="AET3Gv20278900"/>
</dbReference>
<evidence type="ECO:0000256" key="1">
    <source>
        <dbReference type="SAM" id="MobiDB-lite"/>
    </source>
</evidence>
<proteinExistence type="predicted"/>
<keyword evidence="3" id="KW-1185">Reference proteome</keyword>
<feature type="region of interest" description="Disordered" evidence="1">
    <location>
        <begin position="1"/>
        <end position="38"/>
    </location>
</feature>
<feature type="compositionally biased region" description="Polar residues" evidence="1">
    <location>
        <begin position="1"/>
        <end position="10"/>
    </location>
</feature>
<feature type="compositionally biased region" description="Low complexity" evidence="1">
    <location>
        <begin position="105"/>
        <end position="126"/>
    </location>
</feature>
<reference evidence="2" key="4">
    <citation type="submission" date="2019-03" db="UniProtKB">
        <authorList>
            <consortium name="EnsemblPlants"/>
        </authorList>
    </citation>
    <scope>IDENTIFICATION</scope>
</reference>
<dbReference type="AlphaFoldDB" id="A0A453EB06"/>
<reference evidence="2" key="3">
    <citation type="journal article" date="2017" name="Nature">
        <title>Genome sequence of the progenitor of the wheat D genome Aegilops tauschii.</title>
        <authorList>
            <person name="Luo M.C."/>
            <person name="Gu Y.Q."/>
            <person name="Puiu D."/>
            <person name="Wang H."/>
            <person name="Twardziok S.O."/>
            <person name="Deal K.R."/>
            <person name="Huo N."/>
            <person name="Zhu T."/>
            <person name="Wang L."/>
            <person name="Wang Y."/>
            <person name="McGuire P.E."/>
            <person name="Liu S."/>
            <person name="Long H."/>
            <person name="Ramasamy R.K."/>
            <person name="Rodriguez J.C."/>
            <person name="Van S.L."/>
            <person name="Yuan L."/>
            <person name="Wang Z."/>
            <person name="Xia Z."/>
            <person name="Xiao L."/>
            <person name="Anderson O.D."/>
            <person name="Ouyang S."/>
            <person name="Liang Y."/>
            <person name="Zimin A.V."/>
            <person name="Pertea G."/>
            <person name="Qi P."/>
            <person name="Bennetzen J.L."/>
            <person name="Dai X."/>
            <person name="Dawson M.W."/>
            <person name="Muller H.G."/>
            <person name="Kugler K."/>
            <person name="Rivarola-Duarte L."/>
            <person name="Spannagl M."/>
            <person name="Mayer K.F.X."/>
            <person name="Lu F.H."/>
            <person name="Bevan M.W."/>
            <person name="Leroy P."/>
            <person name="Li P."/>
            <person name="You F.M."/>
            <person name="Sun Q."/>
            <person name="Liu Z."/>
            <person name="Lyons E."/>
            <person name="Wicker T."/>
            <person name="Salzberg S.L."/>
            <person name="Devos K.M."/>
            <person name="Dvorak J."/>
        </authorList>
    </citation>
    <scope>NUCLEOTIDE SEQUENCE [LARGE SCALE GENOMIC DNA]</scope>
    <source>
        <strain evidence="2">cv. AL8/78</strain>
    </source>
</reference>
<evidence type="ECO:0000313" key="3">
    <source>
        <dbReference type="Proteomes" id="UP000015105"/>
    </source>
</evidence>
<organism evidence="2 3">
    <name type="scientific">Aegilops tauschii subsp. strangulata</name>
    <name type="common">Goatgrass</name>
    <dbReference type="NCBI Taxonomy" id="200361"/>
    <lineage>
        <taxon>Eukaryota</taxon>
        <taxon>Viridiplantae</taxon>
        <taxon>Streptophyta</taxon>
        <taxon>Embryophyta</taxon>
        <taxon>Tracheophyta</taxon>
        <taxon>Spermatophyta</taxon>
        <taxon>Magnoliopsida</taxon>
        <taxon>Liliopsida</taxon>
        <taxon>Poales</taxon>
        <taxon>Poaceae</taxon>
        <taxon>BOP clade</taxon>
        <taxon>Pooideae</taxon>
        <taxon>Triticodae</taxon>
        <taxon>Triticeae</taxon>
        <taxon>Triticinae</taxon>
        <taxon>Aegilops</taxon>
    </lineage>
</organism>
<feature type="region of interest" description="Disordered" evidence="1">
    <location>
        <begin position="59"/>
        <end position="170"/>
    </location>
</feature>
<evidence type="ECO:0000313" key="2">
    <source>
        <dbReference type="EnsemblPlants" id="AET3Gv20278900.2"/>
    </source>
</evidence>